<name>A0AAD3R3Y9_LATJO</name>
<feature type="region of interest" description="Disordered" evidence="1">
    <location>
        <begin position="27"/>
        <end position="74"/>
    </location>
</feature>
<gene>
    <name evidence="3" type="ORF">AKAME5_000870900</name>
</gene>
<sequence length="299" mass="32918">MSCSLLEFCRLQELKTVRDFLFNSQKTEPVEEKTQSDNELSWDTSDWESAWDSGDNKEEEATSATVAEEETTGKSGPWLQDCVVSLSPCSDLLVVAREHKAVFLSAKWRTDDSGREEMTLAVSWTGTLSTEEGECVSSSICIPLASQKRSSTGRPDWTCVVVGFTSGYVRFYTENGVLLLAQLLHEDPVLRLKCRTYEIPRHPGVSEQHEENQVARAAAAGSDVIQPPPLAYKKWGLQDMDTIVDHSSVGVMTLCVFDQMKNASILGGFNASVKGSPPAMSQYITVGGGPYTGFYYAVE</sequence>
<dbReference type="PANTHER" id="PTHR12472">
    <property type="entry name" value="RAB3-GAP REGULATORY DOMAIN"/>
    <property type="match status" value="1"/>
</dbReference>
<proteinExistence type="predicted"/>
<dbReference type="Pfam" id="PF14655">
    <property type="entry name" value="RAB3GAP2_N"/>
    <property type="match status" value="1"/>
</dbReference>
<dbReference type="PANTHER" id="PTHR12472:SF0">
    <property type="entry name" value="RAB3 GTPASE-ACTIVATING PROTEIN NON-CATALYTIC SUBUNIT"/>
    <property type="match status" value="1"/>
</dbReference>
<feature type="non-terminal residue" evidence="3">
    <location>
        <position position="299"/>
    </location>
</feature>
<dbReference type="Proteomes" id="UP001279410">
    <property type="component" value="Unassembled WGS sequence"/>
</dbReference>
<evidence type="ECO:0000313" key="3">
    <source>
        <dbReference type="EMBL" id="GLD56354.1"/>
    </source>
</evidence>
<dbReference type="EMBL" id="BRZM01000024">
    <property type="protein sequence ID" value="GLD56354.1"/>
    <property type="molecule type" value="Genomic_DNA"/>
</dbReference>
<dbReference type="InterPro" id="IPR032839">
    <property type="entry name" value="RAB3GAP_N"/>
</dbReference>
<keyword evidence="4" id="KW-1185">Reference proteome</keyword>
<dbReference type="AlphaFoldDB" id="A0AAD3R3Y9"/>
<accession>A0AAD3R3Y9</accession>
<organism evidence="3 4">
    <name type="scientific">Lates japonicus</name>
    <name type="common">Japanese lates</name>
    <dbReference type="NCBI Taxonomy" id="270547"/>
    <lineage>
        <taxon>Eukaryota</taxon>
        <taxon>Metazoa</taxon>
        <taxon>Chordata</taxon>
        <taxon>Craniata</taxon>
        <taxon>Vertebrata</taxon>
        <taxon>Euteleostomi</taxon>
        <taxon>Actinopterygii</taxon>
        <taxon>Neopterygii</taxon>
        <taxon>Teleostei</taxon>
        <taxon>Neoteleostei</taxon>
        <taxon>Acanthomorphata</taxon>
        <taxon>Carangaria</taxon>
        <taxon>Carangaria incertae sedis</taxon>
        <taxon>Centropomidae</taxon>
        <taxon>Lates</taxon>
    </lineage>
</organism>
<protein>
    <submittedName>
        <fullName evidence="3">Rab3 GTPase-activating protein non-catalytic subunit</fullName>
    </submittedName>
</protein>
<comment type="caution">
    <text evidence="3">The sequence shown here is derived from an EMBL/GenBank/DDBJ whole genome shotgun (WGS) entry which is preliminary data.</text>
</comment>
<evidence type="ECO:0000259" key="2">
    <source>
        <dbReference type="Pfam" id="PF14655"/>
    </source>
</evidence>
<feature type="domain" description="Rab3-GAP regulatory subunit N-terminal" evidence="2">
    <location>
        <begin position="78"/>
        <end position="211"/>
    </location>
</feature>
<evidence type="ECO:0000313" key="4">
    <source>
        <dbReference type="Proteomes" id="UP001279410"/>
    </source>
</evidence>
<reference evidence="3" key="1">
    <citation type="submission" date="2022-08" db="EMBL/GenBank/DDBJ databases">
        <title>Genome sequencing of akame (Lates japonicus).</title>
        <authorList>
            <person name="Hashiguchi Y."/>
            <person name="Takahashi H."/>
        </authorList>
    </citation>
    <scope>NUCLEOTIDE SEQUENCE</scope>
    <source>
        <strain evidence="3">Kochi</strain>
    </source>
</reference>
<dbReference type="InterPro" id="IPR026059">
    <property type="entry name" value="Rab3GAP2"/>
</dbReference>
<evidence type="ECO:0000256" key="1">
    <source>
        <dbReference type="SAM" id="MobiDB-lite"/>
    </source>
</evidence>